<sequence>MNDARRTQLRETIVDVRRISSTDTATHDRINNGELVQLTKSIYYDKAAWQQLKEHEQAFLRCYAAGCQSRKAVLIGCSAARLNGVWTFARDEPVTLAVPNGRPRSINKEWTGYEYRHRRLAERDIVHDGAVRYTDAICTAVDIARERGVREGVVAIDSVLSGHGDHLYQEILNRFEATITRMAGTKGIAQAREAVPLTTRLSESPYESLLRLIFDAHNVPYRPQVVIGRYRVDFLVGENIVVEVDGWLKYEEVPHEVLRRQREREDWLTENGYKVLRFYTKHFWGDEGELIRRVGNAWPAAERLLPVRVQPRLWAPKGPGRSVALPADLQDVVKFLYEQTPTMPNNWP</sequence>
<dbReference type="KEGG" id="cluj:IAU68_08645"/>
<evidence type="ECO:0000313" key="3">
    <source>
        <dbReference type="EMBL" id="QNP89748.1"/>
    </source>
</evidence>
<accession>A0A7H0JXI2</accession>
<dbReference type="EMBL" id="CP061032">
    <property type="protein sequence ID" value="QNP89748.1"/>
    <property type="molecule type" value="Genomic_DNA"/>
</dbReference>
<reference evidence="4 5" key="1">
    <citation type="submission" date="2020-08" db="EMBL/GenBank/DDBJ databases">
        <title>novel species in genus Corynebacterium.</title>
        <authorList>
            <person name="Zhang G."/>
        </authorList>
    </citation>
    <scope>NUCLEOTIDE SEQUENCE [LARGE SCALE GENOMIC DNA]</scope>
    <source>
        <strain evidence="3">Zg-917</strain>
        <strain evidence="4 5">zg-917</strain>
    </source>
</reference>
<evidence type="ECO:0000313" key="5">
    <source>
        <dbReference type="Proteomes" id="UP000642876"/>
    </source>
</evidence>
<dbReference type="InterPro" id="IPR011335">
    <property type="entry name" value="Restrct_endonuc-II-like"/>
</dbReference>
<organism evidence="3 4">
    <name type="scientific">Corynebacterium lujinxingii</name>
    <dbReference type="NCBI Taxonomy" id="2763010"/>
    <lineage>
        <taxon>Bacteria</taxon>
        <taxon>Bacillati</taxon>
        <taxon>Actinomycetota</taxon>
        <taxon>Actinomycetes</taxon>
        <taxon>Mycobacteriales</taxon>
        <taxon>Corynebacteriaceae</taxon>
        <taxon>Corynebacterium</taxon>
    </lineage>
</organism>
<evidence type="ECO:0000259" key="1">
    <source>
        <dbReference type="Pfam" id="PF04480"/>
    </source>
</evidence>
<dbReference type="AlphaFoldDB" id="A0A7H0JXI2"/>
<evidence type="ECO:0000313" key="2">
    <source>
        <dbReference type="EMBL" id="MBC3177811.1"/>
    </source>
</evidence>
<proteinExistence type="predicted"/>
<dbReference type="Proteomes" id="UP000642876">
    <property type="component" value="Unassembled WGS sequence"/>
</dbReference>
<feature type="domain" description="DUF559" evidence="1">
    <location>
        <begin position="219"/>
        <end position="290"/>
    </location>
</feature>
<dbReference type="Pfam" id="PF04480">
    <property type="entry name" value="DUF559"/>
    <property type="match status" value="1"/>
</dbReference>
<keyword evidence="5" id="KW-1185">Reference proteome</keyword>
<dbReference type="Proteomes" id="UP000516235">
    <property type="component" value="Chromosome"/>
</dbReference>
<dbReference type="EMBL" id="JACMYE010000001">
    <property type="protein sequence ID" value="MBC3177811.1"/>
    <property type="molecule type" value="Genomic_DNA"/>
</dbReference>
<dbReference type="Gene3D" id="3.40.960.10">
    <property type="entry name" value="VSR Endonuclease"/>
    <property type="match status" value="1"/>
</dbReference>
<protein>
    <submittedName>
        <fullName evidence="3">DUF559 domain-containing protein</fullName>
    </submittedName>
</protein>
<dbReference type="InterPro" id="IPR007569">
    <property type="entry name" value="DUF559"/>
</dbReference>
<evidence type="ECO:0000313" key="4">
    <source>
        <dbReference type="Proteomes" id="UP000516235"/>
    </source>
</evidence>
<name>A0A7H0JXI2_9CORY</name>
<gene>
    <name evidence="2" type="ORF">H7348_00555</name>
    <name evidence="3" type="ORF">IAU68_08645</name>
</gene>
<dbReference type="SUPFAM" id="SSF52980">
    <property type="entry name" value="Restriction endonuclease-like"/>
    <property type="match status" value="1"/>
</dbReference>
<dbReference type="RefSeq" id="WP_171192890.1">
    <property type="nucleotide sequence ID" value="NZ_CP061032.1"/>
</dbReference>